<keyword evidence="1 5" id="KW-0489">Methyltransferase</keyword>
<comment type="catalytic activity">
    <reaction evidence="5">
        <text>a 3,4-dihydroxy-5-(all-trans-polyprenyl)benzoate + S-adenosyl-L-methionine = a 4-hydroxy-3-methoxy-5-(all-trans-polyprenyl)benzoate + S-adenosyl-L-homocysteine + H(+)</text>
        <dbReference type="Rhea" id="RHEA:44452"/>
        <dbReference type="Rhea" id="RHEA-COMP:10930"/>
        <dbReference type="Rhea" id="RHEA-COMP:10931"/>
        <dbReference type="ChEBI" id="CHEBI:15378"/>
        <dbReference type="ChEBI" id="CHEBI:57856"/>
        <dbReference type="ChEBI" id="CHEBI:59789"/>
        <dbReference type="ChEBI" id="CHEBI:64694"/>
        <dbReference type="ChEBI" id="CHEBI:84443"/>
        <dbReference type="EC" id="2.1.1.114"/>
    </reaction>
</comment>
<proteinExistence type="inferred from homology"/>
<feature type="compositionally biased region" description="Polar residues" evidence="6">
    <location>
        <begin position="33"/>
        <end position="48"/>
    </location>
</feature>
<name>A0AAW1NUP4_9CHLO</name>
<dbReference type="GO" id="GO:0046872">
    <property type="term" value="F:metal ion binding"/>
    <property type="evidence" value="ECO:0007669"/>
    <property type="project" value="UniProtKB-KW"/>
</dbReference>
<dbReference type="EC" id="2.1.1.-" evidence="5"/>
<keyword evidence="3 5" id="KW-0831">Ubiquinone biosynthesis</keyword>
<dbReference type="Gene3D" id="3.40.50.150">
    <property type="entry name" value="Vaccinia Virus protein VP39"/>
    <property type="match status" value="1"/>
</dbReference>
<feature type="binding site" evidence="5">
    <location>
        <position position="204"/>
    </location>
    <ligand>
        <name>Mg(2+)</name>
        <dbReference type="ChEBI" id="CHEBI:18420"/>
    </ligand>
</feature>
<feature type="binding site" evidence="5">
    <location>
        <position position="153"/>
    </location>
    <ligand>
        <name>S-adenosyl-L-methionine</name>
        <dbReference type="ChEBI" id="CHEBI:59789"/>
    </ligand>
</feature>
<comment type="function">
    <text evidence="5">O-methyltransferase required for two non-consecutive steps during ubiquinone biosynthesis. Catalyzes the 2 O-methylation of 3,4-dihydroxy-5-(all-trans-polyprenyl)benzoic acid into 4-hydroxy-3-methoxy-5-(all-trans-polyprenyl)benzoic acid. Also catalyzes the last step of ubiquinone biosynthesis by mediating methylation of 3-demethylubiquinone into ubiquinone. Also able to mediate the methylation of 3-demethylubiquinol into ubiquinol.</text>
</comment>
<feature type="binding site" evidence="5">
    <location>
        <position position="200"/>
    </location>
    <ligand>
        <name>Mg(2+)</name>
        <dbReference type="ChEBI" id="CHEBI:18420"/>
    </ligand>
</feature>
<comment type="subcellular location">
    <subcellularLocation>
        <location evidence="5">Mitochondrion inner membrane</location>
        <topology evidence="5">Peripheral membrane protein</topology>
        <orientation evidence="5">Matrix side</orientation>
    </subcellularLocation>
</comment>
<evidence type="ECO:0000256" key="3">
    <source>
        <dbReference type="ARBA" id="ARBA00022688"/>
    </source>
</evidence>
<dbReference type="PANTHER" id="PTHR43464:SF19">
    <property type="entry name" value="UBIQUINONE BIOSYNTHESIS O-METHYLTRANSFERASE, MITOCHONDRIAL"/>
    <property type="match status" value="1"/>
</dbReference>
<feature type="region of interest" description="Disordered" evidence="6">
    <location>
        <begin position="33"/>
        <end position="70"/>
    </location>
</feature>
<dbReference type="Proteomes" id="UP001465755">
    <property type="component" value="Unassembled WGS sequence"/>
</dbReference>
<evidence type="ECO:0000256" key="4">
    <source>
        <dbReference type="ARBA" id="ARBA00022691"/>
    </source>
</evidence>
<dbReference type="EC" id="2.1.1.64" evidence="5"/>
<dbReference type="GO" id="GO:0032259">
    <property type="term" value="P:methylation"/>
    <property type="evidence" value="ECO:0007669"/>
    <property type="project" value="UniProtKB-KW"/>
</dbReference>
<dbReference type="AlphaFoldDB" id="A0AAW1NUP4"/>
<comment type="subunit">
    <text evidence="5">Component of a multi-subunit COQ enzyme complex.</text>
</comment>
<keyword evidence="5" id="KW-0460">Magnesium</keyword>
<dbReference type="PANTHER" id="PTHR43464">
    <property type="entry name" value="METHYLTRANSFERASE"/>
    <property type="match status" value="1"/>
</dbReference>
<evidence type="ECO:0000256" key="1">
    <source>
        <dbReference type="ARBA" id="ARBA00022603"/>
    </source>
</evidence>
<dbReference type="GO" id="GO:0031314">
    <property type="term" value="C:extrinsic component of mitochondrial inner membrane"/>
    <property type="evidence" value="ECO:0007669"/>
    <property type="project" value="UniProtKB-UniRule"/>
</dbReference>
<comment type="catalytic activity">
    <reaction evidence="5">
        <text>a 3-demethylubiquinol + S-adenosyl-L-methionine = a ubiquinol + S-adenosyl-L-homocysteine + H(+)</text>
        <dbReference type="Rhea" id="RHEA:44380"/>
        <dbReference type="Rhea" id="RHEA-COMP:9566"/>
        <dbReference type="Rhea" id="RHEA-COMP:10914"/>
        <dbReference type="ChEBI" id="CHEBI:15378"/>
        <dbReference type="ChEBI" id="CHEBI:17976"/>
        <dbReference type="ChEBI" id="CHEBI:57856"/>
        <dbReference type="ChEBI" id="CHEBI:59789"/>
        <dbReference type="ChEBI" id="CHEBI:84422"/>
        <dbReference type="EC" id="2.1.1.64"/>
    </reaction>
</comment>
<keyword evidence="2 5" id="KW-0808">Transferase</keyword>
<gene>
    <name evidence="5" type="primary">COQ3</name>
    <name evidence="7" type="ORF">WJX73_001747</name>
</gene>
<dbReference type="InterPro" id="IPR010233">
    <property type="entry name" value="UbiG_MeTrfase"/>
</dbReference>
<dbReference type="EMBL" id="JALJOQ010000161">
    <property type="protein sequence ID" value="KAK9792662.1"/>
    <property type="molecule type" value="Genomic_DNA"/>
</dbReference>
<comment type="similarity">
    <text evidence="5">Belongs to the class I-like SAM-binding methyltransferase superfamily. UbiG/COQ3 family.</text>
</comment>
<protein>
    <recommendedName>
        <fullName evidence="5">Ubiquinone biosynthesis O-methyltransferase, mitochondrial</fullName>
    </recommendedName>
    <alternativeName>
        <fullName evidence="5">3-demethylubiquinol 3-O-methyltransferase</fullName>
        <ecNumber evidence="5">2.1.1.64</ecNumber>
    </alternativeName>
    <alternativeName>
        <fullName evidence="5">3-demethylubiquinone 3-O-methyltransferase</fullName>
        <ecNumber evidence="5">2.1.1.-</ecNumber>
    </alternativeName>
    <alternativeName>
        <fullName evidence="5">Polyprenyldihydroxybenzoate methyltransferase</fullName>
        <ecNumber evidence="5">2.1.1.114</ecNumber>
    </alternativeName>
</protein>
<comment type="caution">
    <text evidence="7">The sequence shown here is derived from an EMBL/GenBank/DDBJ whole genome shotgun (WGS) entry which is preliminary data.</text>
</comment>
<feature type="binding site" evidence="5">
    <location>
        <position position="203"/>
    </location>
    <ligand>
        <name>Mg(2+)</name>
        <dbReference type="ChEBI" id="CHEBI:18420"/>
    </ligand>
</feature>
<dbReference type="HAMAP" id="MF_00472">
    <property type="entry name" value="UbiG"/>
    <property type="match status" value="1"/>
</dbReference>
<keyword evidence="5" id="KW-0496">Mitochondrion</keyword>
<reference evidence="7 8" key="1">
    <citation type="journal article" date="2024" name="Nat. Commun.">
        <title>Phylogenomics reveals the evolutionary origins of lichenization in chlorophyte algae.</title>
        <authorList>
            <person name="Puginier C."/>
            <person name="Libourel C."/>
            <person name="Otte J."/>
            <person name="Skaloud P."/>
            <person name="Haon M."/>
            <person name="Grisel S."/>
            <person name="Petersen M."/>
            <person name="Berrin J.G."/>
            <person name="Delaux P.M."/>
            <person name="Dal Grande F."/>
            <person name="Keller J."/>
        </authorList>
    </citation>
    <scope>NUCLEOTIDE SEQUENCE [LARGE SCALE GENOMIC DNA]</scope>
    <source>
        <strain evidence="7 8">SAG 2036</strain>
    </source>
</reference>
<dbReference type="Pfam" id="PF13489">
    <property type="entry name" value="Methyltransf_23"/>
    <property type="match status" value="1"/>
</dbReference>
<comment type="catalytic activity">
    <reaction evidence="5">
        <text>a 3-demethylubiquinone + S-adenosyl-L-methionine = a ubiquinone + S-adenosyl-L-homocysteine</text>
        <dbReference type="Rhea" id="RHEA:81215"/>
        <dbReference type="Rhea" id="RHEA-COMP:9565"/>
        <dbReference type="Rhea" id="RHEA-COMP:19654"/>
        <dbReference type="ChEBI" id="CHEBI:16389"/>
        <dbReference type="ChEBI" id="CHEBI:57856"/>
        <dbReference type="ChEBI" id="CHEBI:59789"/>
        <dbReference type="ChEBI" id="CHEBI:231825"/>
    </reaction>
</comment>
<keyword evidence="8" id="KW-1185">Reference proteome</keyword>
<feature type="binding site" evidence="5">
    <location>
        <position position="101"/>
    </location>
    <ligand>
        <name>S-adenosyl-L-methionine</name>
        <dbReference type="ChEBI" id="CHEBI:59789"/>
    </ligand>
</feature>
<comment type="pathway">
    <text evidence="5">Cofactor biosynthesis; ubiquinone biosynthesis.</text>
</comment>
<dbReference type="EC" id="2.1.1.114" evidence="5"/>
<keyword evidence="5" id="KW-0472">Membrane</keyword>
<dbReference type="NCBIfam" id="TIGR01983">
    <property type="entry name" value="UbiG"/>
    <property type="match status" value="1"/>
</dbReference>
<keyword evidence="5" id="KW-0999">Mitochondrion inner membrane</keyword>
<feature type="binding site" evidence="5">
    <location>
        <position position="132"/>
    </location>
    <ligand>
        <name>S-adenosyl-L-methionine</name>
        <dbReference type="ChEBI" id="CHEBI:59789"/>
    </ligand>
</feature>
<evidence type="ECO:0000313" key="7">
    <source>
        <dbReference type="EMBL" id="KAK9792662.1"/>
    </source>
</evidence>
<evidence type="ECO:0000313" key="8">
    <source>
        <dbReference type="Proteomes" id="UP001465755"/>
    </source>
</evidence>
<keyword evidence="5" id="KW-0479">Metal-binding</keyword>
<feature type="binding site" evidence="5">
    <location>
        <position position="199"/>
    </location>
    <ligand>
        <name>S-adenosyl-L-methionine</name>
        <dbReference type="ChEBI" id="CHEBI:59789"/>
    </ligand>
</feature>
<keyword evidence="4 5" id="KW-0949">S-adenosyl-L-methionine</keyword>
<evidence type="ECO:0000256" key="2">
    <source>
        <dbReference type="ARBA" id="ARBA00022679"/>
    </source>
</evidence>
<dbReference type="InterPro" id="IPR029063">
    <property type="entry name" value="SAM-dependent_MTases_sf"/>
</dbReference>
<dbReference type="SUPFAM" id="SSF53335">
    <property type="entry name" value="S-adenosyl-L-methionine-dependent methyltransferases"/>
    <property type="match status" value="1"/>
</dbReference>
<dbReference type="GO" id="GO:0061542">
    <property type="term" value="F:3-demethylubiquinol 3-O-methyltransferase activity"/>
    <property type="evidence" value="ECO:0007669"/>
    <property type="project" value="UniProtKB-UniRule"/>
</dbReference>
<feature type="compositionally biased region" description="Low complexity" evidence="6">
    <location>
        <begin position="56"/>
        <end position="70"/>
    </location>
</feature>
<comment type="cofactor">
    <cofactor evidence="5">
        <name>Mg(2+)</name>
        <dbReference type="ChEBI" id="CHEBI:18420"/>
    </cofactor>
</comment>
<evidence type="ECO:0000256" key="5">
    <source>
        <dbReference type="HAMAP-Rule" id="MF_03190"/>
    </source>
</evidence>
<sequence>MRGQALRQCHKLLAAANKEALLPCQTRSATSTAGLEAIQPTTLTGSLSRDTHDTQRSLSHRSASTSAASTPEEIAKFSSLANEWWDPKGPFAPLQSMAPVRMLFIRRAVCQCLGLPEHSVRPFEGKKVLDVGCGGGFLSESLARLGADVTGIDLSKESIGAAKAHAAADPGLKSSIQYRHCSAEEVLHEGKAFDAVIASEVVEHVSDPAGFCSILSKLSKDGAAVVLSTLSRTARSYAAAILFAEMISGMIPRGTHDWEKFLTPEDLVLLMEGTQLSLQQIAGMSLDLQSRQWQLSQDLDVNYIACFQKQAPPEAPHSRK</sequence>
<dbReference type="CDD" id="cd02440">
    <property type="entry name" value="AdoMet_MTases"/>
    <property type="match status" value="1"/>
</dbReference>
<accession>A0AAW1NUP4</accession>
<evidence type="ECO:0000256" key="6">
    <source>
        <dbReference type="SAM" id="MobiDB-lite"/>
    </source>
</evidence>
<organism evidence="7 8">
    <name type="scientific">Symbiochloris irregularis</name>
    <dbReference type="NCBI Taxonomy" id="706552"/>
    <lineage>
        <taxon>Eukaryota</taxon>
        <taxon>Viridiplantae</taxon>
        <taxon>Chlorophyta</taxon>
        <taxon>core chlorophytes</taxon>
        <taxon>Trebouxiophyceae</taxon>
        <taxon>Trebouxiales</taxon>
        <taxon>Trebouxiaceae</taxon>
        <taxon>Symbiochloris</taxon>
    </lineage>
</organism>
<dbReference type="GO" id="GO:0010420">
    <property type="term" value="F:polyprenyldihydroxybenzoate methyltransferase activity"/>
    <property type="evidence" value="ECO:0007669"/>
    <property type="project" value="UniProtKB-UniRule"/>
</dbReference>